<dbReference type="InterPro" id="IPR015413">
    <property type="entry name" value="Methionyl/Leucyl_tRNA_Synth"/>
</dbReference>
<feature type="region of interest" description="Disordered" evidence="11">
    <location>
        <begin position="866"/>
        <end position="890"/>
    </location>
</feature>
<evidence type="ECO:0000313" key="17">
    <source>
        <dbReference type="Proteomes" id="UP001596414"/>
    </source>
</evidence>
<evidence type="ECO:0000256" key="9">
    <source>
        <dbReference type="NCBIfam" id="TIGR00396"/>
    </source>
</evidence>
<dbReference type="Pfam" id="PF00133">
    <property type="entry name" value="tRNA-synt_1"/>
    <property type="match status" value="1"/>
</dbReference>
<evidence type="ECO:0000256" key="3">
    <source>
        <dbReference type="ARBA" id="ARBA00022598"/>
    </source>
</evidence>
<evidence type="ECO:0000259" key="14">
    <source>
        <dbReference type="Pfam" id="PF09334"/>
    </source>
</evidence>
<dbReference type="PANTHER" id="PTHR43740:SF2">
    <property type="entry name" value="LEUCINE--TRNA LIGASE, MITOCHONDRIAL"/>
    <property type="match status" value="1"/>
</dbReference>
<dbReference type="HAMAP" id="MF_00049_B">
    <property type="entry name" value="Leu_tRNA_synth_B"/>
    <property type="match status" value="1"/>
</dbReference>
<dbReference type="EMBL" id="JBHSZQ010000050">
    <property type="protein sequence ID" value="MFC7127393.1"/>
    <property type="molecule type" value="Genomic_DNA"/>
</dbReference>
<gene>
    <name evidence="16" type="primary">leuS</name>
    <name evidence="16" type="ORF">ACFQJ7_15440</name>
</gene>
<feature type="domain" description="Methionyl/Leucyl tRNA synthetase" evidence="14">
    <location>
        <begin position="42"/>
        <end position="180"/>
    </location>
</feature>
<dbReference type="GO" id="GO:0005524">
    <property type="term" value="F:ATP binding"/>
    <property type="evidence" value="ECO:0007669"/>
    <property type="project" value="UniProtKB-KW"/>
</dbReference>
<dbReference type="Proteomes" id="UP001596414">
    <property type="component" value="Unassembled WGS sequence"/>
</dbReference>
<dbReference type="InterPro" id="IPR009080">
    <property type="entry name" value="tRNAsynth_Ia_anticodon-bd"/>
</dbReference>
<dbReference type="SUPFAM" id="SSF50677">
    <property type="entry name" value="ValRS/IleRS/LeuRS editing domain"/>
    <property type="match status" value="1"/>
</dbReference>
<dbReference type="RefSeq" id="WP_267637967.1">
    <property type="nucleotide sequence ID" value="NZ_JAODIY010000011.1"/>
</dbReference>
<evidence type="ECO:0000256" key="6">
    <source>
        <dbReference type="ARBA" id="ARBA00022917"/>
    </source>
</evidence>
<dbReference type="Pfam" id="PF13603">
    <property type="entry name" value="tRNA-synt_1_2"/>
    <property type="match status" value="1"/>
</dbReference>
<dbReference type="Gene3D" id="3.40.50.620">
    <property type="entry name" value="HUPs"/>
    <property type="match status" value="2"/>
</dbReference>
<evidence type="ECO:0000259" key="13">
    <source>
        <dbReference type="Pfam" id="PF08264"/>
    </source>
</evidence>
<keyword evidence="4 10" id="KW-0547">Nucleotide-binding</keyword>
<dbReference type="InterPro" id="IPR001412">
    <property type="entry name" value="aa-tRNA-synth_I_CS"/>
</dbReference>
<dbReference type="AlphaFoldDB" id="A0ABD5XBV3"/>
<dbReference type="GO" id="GO:0005737">
    <property type="term" value="C:cytoplasm"/>
    <property type="evidence" value="ECO:0007669"/>
    <property type="project" value="UniProtKB-UniRule"/>
</dbReference>
<organism evidence="16 17">
    <name type="scientific">Halovenus rubra</name>
    <dbReference type="NCBI Taxonomy" id="869890"/>
    <lineage>
        <taxon>Archaea</taxon>
        <taxon>Methanobacteriati</taxon>
        <taxon>Methanobacteriota</taxon>
        <taxon>Stenosarchaea group</taxon>
        <taxon>Halobacteria</taxon>
        <taxon>Halobacteriales</taxon>
        <taxon>Haloarculaceae</taxon>
        <taxon>Halovenus</taxon>
    </lineage>
</organism>
<dbReference type="Pfam" id="PF08264">
    <property type="entry name" value="Anticodon_1"/>
    <property type="match status" value="1"/>
</dbReference>
<dbReference type="FunFam" id="1.10.730.10:FF:000002">
    <property type="entry name" value="Leucine--tRNA ligase"/>
    <property type="match status" value="1"/>
</dbReference>
<dbReference type="PRINTS" id="PR00985">
    <property type="entry name" value="TRNASYNTHLEU"/>
</dbReference>
<keyword evidence="5 10" id="KW-0067">ATP-binding</keyword>
<dbReference type="Gene3D" id="3.30.2320.20">
    <property type="entry name" value="Class I aminoacyl-tRNA synthetases (RS)"/>
    <property type="match status" value="1"/>
</dbReference>
<dbReference type="GO" id="GO:0006429">
    <property type="term" value="P:leucyl-tRNA aminoacylation"/>
    <property type="evidence" value="ECO:0007669"/>
    <property type="project" value="UniProtKB-UniRule"/>
</dbReference>
<evidence type="ECO:0000256" key="1">
    <source>
        <dbReference type="ARBA" id="ARBA00005594"/>
    </source>
</evidence>
<dbReference type="Gene3D" id="1.10.10.720">
    <property type="entry name" value="leucyl-tRNA synthetase"/>
    <property type="match status" value="1"/>
</dbReference>
<evidence type="ECO:0000256" key="8">
    <source>
        <dbReference type="ARBA" id="ARBA00047469"/>
    </source>
</evidence>
<evidence type="ECO:0000256" key="11">
    <source>
        <dbReference type="SAM" id="MobiDB-lite"/>
    </source>
</evidence>
<evidence type="ECO:0000256" key="5">
    <source>
        <dbReference type="ARBA" id="ARBA00022840"/>
    </source>
</evidence>
<evidence type="ECO:0000259" key="15">
    <source>
        <dbReference type="Pfam" id="PF13603"/>
    </source>
</evidence>
<evidence type="ECO:0000259" key="12">
    <source>
        <dbReference type="Pfam" id="PF00133"/>
    </source>
</evidence>
<feature type="domain" description="Aminoacyl-tRNA synthetase class Ia" evidence="12">
    <location>
        <begin position="419"/>
        <end position="617"/>
    </location>
</feature>
<keyword evidence="7 10" id="KW-0030">Aminoacyl-tRNA synthetase</keyword>
<evidence type="ECO:0000256" key="10">
    <source>
        <dbReference type="RuleBase" id="RU363035"/>
    </source>
</evidence>
<dbReference type="InterPro" id="IPR025709">
    <property type="entry name" value="Leu_tRNA-synth_edit"/>
</dbReference>
<dbReference type="PROSITE" id="PS00178">
    <property type="entry name" value="AA_TRNA_LIGASE_I"/>
    <property type="match status" value="1"/>
</dbReference>
<evidence type="ECO:0000256" key="2">
    <source>
        <dbReference type="ARBA" id="ARBA00013164"/>
    </source>
</evidence>
<dbReference type="CDD" id="cd00812">
    <property type="entry name" value="LeuRS_core"/>
    <property type="match status" value="1"/>
</dbReference>
<dbReference type="EC" id="6.1.1.4" evidence="2 9"/>
<dbReference type="InterPro" id="IPR013155">
    <property type="entry name" value="M/V/L/I-tRNA-synth_anticd-bd"/>
</dbReference>
<dbReference type="Pfam" id="PF09334">
    <property type="entry name" value="tRNA-synt_1g"/>
    <property type="match status" value="1"/>
</dbReference>
<proteinExistence type="inferred from homology"/>
<feature type="domain" description="Leucyl-tRNA synthetase editing" evidence="15">
    <location>
        <begin position="229"/>
        <end position="410"/>
    </location>
</feature>
<feature type="domain" description="Methionyl/Valyl/Leucyl/Isoleucyl-tRNA synthetase anticodon-binding" evidence="13">
    <location>
        <begin position="657"/>
        <end position="778"/>
    </location>
</feature>
<sequence length="890" mass="100324">MSNSDVTEDRGFDHAAIEPKWQQEWDKADVFRIEDDATDPEYVLAMFPYPSGEMHMGHVRNYAITDAHARFKRMQGEDVLHPMGWDSFGLPAENAANDRDTNPRAWTMDCIDDMKAQMSMLGLGFNWDREITTCEPEYYRWNQWLFQQFHDAGLVERQTAELNWCPDCETVLADENVEGEDELCWRCDTPINRREMDQWFFTITDYAEELTEDLDSLHNWPDNVREMQRNWIGIQEGASVAFELTTGDSVDIFTTRLDTIYGATFFALSPGHEVAQELAEENDAIADYVERVKDADEDEIEQTSGVFTGEYATNPATGEEIPVYVADYVLDDIGTGALYAVPGHDERDHAFAEEHDIEIQQVVEPTKDTAVDAEEIDVQSKAYTKDGRLVNSGEFDGLASQAAREQFVEEFDGEFRTTHSLRDWCISRQRYWGTPIPFVNCPDCGEVQVPETDLPVELPEFIQTTGNPLDAADEWKATTCPECGGKATRETDTMNTFIDSSWYFLRFISPGFEDGPFDTEQASTWLPVDQYVGGIEHATMHLLYARFFTKVLDDIDLLEDCREPFESLLTQGMVLGSNGNKMSKSKGNGVSPVRIVEEYGADTARLFIMEAAQPDKDFPWDPEGVESASQFLQNVYRLTTSFTEGDIETGDGSTVDDQITQEIQATAATATTEFEQMRYNHALQAVRDLVSLLWQYAEYTEPDAETFEHGLSTVAKLLSPTAPHLAEEVWQALGNDTVVAKAAWPAVEMPENYEMADKLIENTQEDIRDIIDVANIDDASRVEIAVAPEWKHRVREIAKETDGDVVGAVMSDGDLREHGEAAADFAKEFIGQEHFDEQLSPAEESTALDRAMWLIEREFDADVTVYGPTESPDSLASKATPGRPGINIEE</sequence>
<name>A0ABD5XBV3_9EURY</name>
<dbReference type="PANTHER" id="PTHR43740">
    <property type="entry name" value="LEUCYL-TRNA SYNTHETASE"/>
    <property type="match status" value="1"/>
</dbReference>
<comment type="caution">
    <text evidence="16">The sequence shown here is derived from an EMBL/GenBank/DDBJ whole genome shotgun (WGS) entry which is preliminary data.</text>
</comment>
<comment type="similarity">
    <text evidence="1 10">Belongs to the class-I aminoacyl-tRNA synthetase family.</text>
</comment>
<keyword evidence="3 10" id="KW-0436">Ligase</keyword>
<dbReference type="SUPFAM" id="SSF52374">
    <property type="entry name" value="Nucleotidylyl transferase"/>
    <property type="match status" value="1"/>
</dbReference>
<reference evidence="16 17" key="1">
    <citation type="journal article" date="2014" name="Int. J. Syst. Evol. Microbiol.">
        <title>Complete genome sequence of Corynebacterium casei LMG S-19264T (=DSM 44701T), isolated from a smear-ripened cheese.</title>
        <authorList>
            <consortium name="US DOE Joint Genome Institute (JGI-PGF)"/>
            <person name="Walter F."/>
            <person name="Albersmeier A."/>
            <person name="Kalinowski J."/>
            <person name="Ruckert C."/>
        </authorList>
    </citation>
    <scope>NUCLEOTIDE SEQUENCE [LARGE SCALE GENOMIC DNA]</scope>
    <source>
        <strain evidence="16 17">CGMCC 4.7215</strain>
    </source>
</reference>
<dbReference type="GO" id="GO:0004823">
    <property type="term" value="F:leucine-tRNA ligase activity"/>
    <property type="evidence" value="ECO:0007669"/>
    <property type="project" value="UniProtKB-UniRule"/>
</dbReference>
<dbReference type="InterPro" id="IPR014729">
    <property type="entry name" value="Rossmann-like_a/b/a_fold"/>
</dbReference>
<dbReference type="NCBIfam" id="TIGR00396">
    <property type="entry name" value="leuS_bact"/>
    <property type="match status" value="1"/>
</dbReference>
<dbReference type="InterPro" id="IPR009008">
    <property type="entry name" value="Val/Leu/Ile-tRNA-synth_edit"/>
</dbReference>
<evidence type="ECO:0000256" key="7">
    <source>
        <dbReference type="ARBA" id="ARBA00023146"/>
    </source>
</evidence>
<dbReference type="SUPFAM" id="SSF47323">
    <property type="entry name" value="Anticodon-binding domain of a subclass of class I aminoacyl-tRNA synthetases"/>
    <property type="match status" value="1"/>
</dbReference>
<accession>A0ABD5XBV3</accession>
<dbReference type="InterPro" id="IPR002300">
    <property type="entry name" value="aa-tRNA-synth_Ia"/>
</dbReference>
<dbReference type="InterPro" id="IPR002302">
    <property type="entry name" value="Leu-tRNA-ligase"/>
</dbReference>
<keyword evidence="6 10" id="KW-0648">Protein biosynthesis</keyword>
<evidence type="ECO:0000313" key="16">
    <source>
        <dbReference type="EMBL" id="MFC7127393.1"/>
    </source>
</evidence>
<dbReference type="Gene3D" id="1.10.730.10">
    <property type="entry name" value="Isoleucyl-tRNA Synthetase, Domain 1"/>
    <property type="match status" value="1"/>
</dbReference>
<protein>
    <recommendedName>
        <fullName evidence="2 9">Leucine--tRNA ligase</fullName>
        <ecNumber evidence="2 9">6.1.1.4</ecNumber>
    </recommendedName>
</protein>
<comment type="catalytic activity">
    <reaction evidence="8">
        <text>tRNA(Leu) + L-leucine + ATP = L-leucyl-tRNA(Leu) + AMP + diphosphate</text>
        <dbReference type="Rhea" id="RHEA:11688"/>
        <dbReference type="Rhea" id="RHEA-COMP:9613"/>
        <dbReference type="Rhea" id="RHEA-COMP:9622"/>
        <dbReference type="ChEBI" id="CHEBI:30616"/>
        <dbReference type="ChEBI" id="CHEBI:33019"/>
        <dbReference type="ChEBI" id="CHEBI:57427"/>
        <dbReference type="ChEBI" id="CHEBI:78442"/>
        <dbReference type="ChEBI" id="CHEBI:78494"/>
        <dbReference type="ChEBI" id="CHEBI:456215"/>
        <dbReference type="EC" id="6.1.1.4"/>
    </reaction>
</comment>
<evidence type="ECO:0000256" key="4">
    <source>
        <dbReference type="ARBA" id="ARBA00022741"/>
    </source>
</evidence>